<dbReference type="Gene3D" id="3.40.50.1110">
    <property type="entry name" value="SGNH hydrolase"/>
    <property type="match status" value="1"/>
</dbReference>
<gene>
    <name evidence="2" type="ORF">ACFQMN_17310</name>
</gene>
<proteinExistence type="predicted"/>
<evidence type="ECO:0000259" key="1">
    <source>
        <dbReference type="Pfam" id="PF13472"/>
    </source>
</evidence>
<keyword evidence="3" id="KW-1185">Reference proteome</keyword>
<dbReference type="Proteomes" id="UP001596494">
    <property type="component" value="Unassembled WGS sequence"/>
</dbReference>
<dbReference type="InterPro" id="IPR036514">
    <property type="entry name" value="SGNH_hydro_sf"/>
</dbReference>
<dbReference type="PANTHER" id="PTHR30383:SF27">
    <property type="entry name" value="SPORE GERMINATION LIPASE LIPC"/>
    <property type="match status" value="1"/>
</dbReference>
<evidence type="ECO:0000313" key="3">
    <source>
        <dbReference type="Proteomes" id="UP001596494"/>
    </source>
</evidence>
<dbReference type="Pfam" id="PF13472">
    <property type="entry name" value="Lipase_GDSL_2"/>
    <property type="match status" value="1"/>
</dbReference>
<accession>A0ABW2K8V6</accession>
<reference evidence="3" key="1">
    <citation type="journal article" date="2019" name="Int. J. Syst. Evol. Microbiol.">
        <title>The Global Catalogue of Microorganisms (GCM) 10K type strain sequencing project: providing services to taxonomists for standard genome sequencing and annotation.</title>
        <authorList>
            <consortium name="The Broad Institute Genomics Platform"/>
            <consortium name="The Broad Institute Genome Sequencing Center for Infectious Disease"/>
            <person name="Wu L."/>
            <person name="Ma J."/>
        </authorList>
    </citation>
    <scope>NUCLEOTIDE SEQUENCE [LARGE SCALE GENOMIC DNA]</scope>
    <source>
        <strain evidence="3">CCUG 73951</strain>
    </source>
</reference>
<protein>
    <submittedName>
        <fullName evidence="2">GDSL-type esterase/lipase family protein</fullName>
    </submittedName>
</protein>
<organism evidence="2 3">
    <name type="scientific">Halobacillus campisalis</name>
    <dbReference type="NCBI Taxonomy" id="435909"/>
    <lineage>
        <taxon>Bacteria</taxon>
        <taxon>Bacillati</taxon>
        <taxon>Bacillota</taxon>
        <taxon>Bacilli</taxon>
        <taxon>Bacillales</taxon>
        <taxon>Bacillaceae</taxon>
        <taxon>Halobacillus</taxon>
    </lineage>
</organism>
<feature type="domain" description="SGNH hydrolase-type esterase" evidence="1">
    <location>
        <begin position="36"/>
        <end position="220"/>
    </location>
</feature>
<evidence type="ECO:0000313" key="2">
    <source>
        <dbReference type="EMBL" id="MFC7322625.1"/>
    </source>
</evidence>
<dbReference type="EMBL" id="JBHTBY010000017">
    <property type="protein sequence ID" value="MFC7322625.1"/>
    <property type="molecule type" value="Genomic_DNA"/>
</dbReference>
<dbReference type="RefSeq" id="WP_289214998.1">
    <property type="nucleotide sequence ID" value="NZ_JAPVRC010000002.1"/>
</dbReference>
<dbReference type="InterPro" id="IPR051532">
    <property type="entry name" value="Ester_Hydrolysis_Enzymes"/>
</dbReference>
<dbReference type="InterPro" id="IPR013830">
    <property type="entry name" value="SGNH_hydro"/>
</dbReference>
<name>A0ABW2K8V6_9BACI</name>
<sequence length="232" mass="26293">MKKIVFYAVVLVLVAGAGTWIIQANGLTSNEKQIYALGDSLTHGVGDTSGDGYAENLEELFNEGREDTVNVRNLGIPGQQTDGLLKQIQHSDVKNRLNEADYFTLFIGTNDLIESNGGDLVKIYEDQIEAGKEEYEDNLKEILDIIREENPDAPILFLGLYNPFPSSEQIEEEVVQWNDRSQRIVEDYSNVKFIPTNDLFPEKSTEYFSDALHPNEKGYNLITEKIIEEYDF</sequence>
<dbReference type="SUPFAM" id="SSF52266">
    <property type="entry name" value="SGNH hydrolase"/>
    <property type="match status" value="1"/>
</dbReference>
<dbReference type="PANTHER" id="PTHR30383">
    <property type="entry name" value="THIOESTERASE 1/PROTEASE 1/LYSOPHOSPHOLIPASE L1"/>
    <property type="match status" value="1"/>
</dbReference>
<comment type="caution">
    <text evidence="2">The sequence shown here is derived from an EMBL/GenBank/DDBJ whole genome shotgun (WGS) entry which is preliminary data.</text>
</comment>